<evidence type="ECO:0000256" key="1">
    <source>
        <dbReference type="ARBA" id="ARBA00004173"/>
    </source>
</evidence>
<organism evidence="7 8">
    <name type="scientific">Cryptococcus neoformans Tu259-1</name>
    <dbReference type="NCBI Taxonomy" id="1230072"/>
    <lineage>
        <taxon>Eukaryota</taxon>
        <taxon>Fungi</taxon>
        <taxon>Dikarya</taxon>
        <taxon>Basidiomycota</taxon>
        <taxon>Agaricomycotina</taxon>
        <taxon>Tremellomycetes</taxon>
        <taxon>Tremellales</taxon>
        <taxon>Cryptococcaceae</taxon>
        <taxon>Cryptococcus</taxon>
        <taxon>Cryptococcus neoformans species complex</taxon>
    </lineage>
</organism>
<evidence type="ECO:0000256" key="3">
    <source>
        <dbReference type="ARBA" id="ARBA00035647"/>
    </source>
</evidence>
<reference evidence="7 8" key="1">
    <citation type="submission" date="2017-06" db="EMBL/GenBank/DDBJ databases">
        <title>Global population genomics of the pathogenic fungus Cryptococcus neoformans var. grubii.</title>
        <authorList>
            <person name="Cuomo C."/>
            <person name="Litvintseva A."/>
            <person name="Chen Y."/>
            <person name="Young S."/>
            <person name="Zeng Q."/>
            <person name="Chapman S."/>
            <person name="Gujja S."/>
            <person name="Saif S."/>
            <person name="Birren B."/>
        </authorList>
    </citation>
    <scope>NUCLEOTIDE SEQUENCE [LARGE SCALE GENOMIC DNA]</scope>
    <source>
        <strain evidence="7 8">Tu259-1</strain>
    </source>
</reference>
<feature type="region of interest" description="Disordered" evidence="5">
    <location>
        <begin position="61"/>
        <end position="113"/>
    </location>
</feature>
<evidence type="ECO:0000256" key="4">
    <source>
        <dbReference type="ARBA" id="ARBA00035682"/>
    </source>
</evidence>
<evidence type="ECO:0000256" key="5">
    <source>
        <dbReference type="SAM" id="MobiDB-lite"/>
    </source>
</evidence>
<dbReference type="AlphaFoldDB" id="A0A854QGZ0"/>
<evidence type="ECO:0000313" key="7">
    <source>
        <dbReference type="EMBL" id="OXG28347.1"/>
    </source>
</evidence>
<dbReference type="Proteomes" id="UP000199727">
    <property type="component" value="Unassembled WGS sequence"/>
</dbReference>
<dbReference type="OrthoDB" id="2564557at2759"/>
<proteinExistence type="inferred from homology"/>
<accession>A0A854QGZ0</accession>
<dbReference type="GO" id="GO:0005739">
    <property type="term" value="C:mitochondrion"/>
    <property type="evidence" value="ECO:0007669"/>
    <property type="project" value="UniProtKB-SubCell"/>
</dbReference>
<dbReference type="PANTHER" id="PTHR32035">
    <property type="entry name" value="AURORA KINASE A-INTERACTING PROTEIN"/>
    <property type="match status" value="1"/>
</dbReference>
<feature type="domain" description="Ribosomal protein mS38 C-terminal" evidence="6">
    <location>
        <begin position="305"/>
        <end position="338"/>
    </location>
</feature>
<comment type="similarity">
    <text evidence="3">Belongs to the mitochondrion-specific ribosomal protein mS38 family.</text>
</comment>
<feature type="compositionally biased region" description="Basic residues" evidence="5">
    <location>
        <begin position="310"/>
        <end position="338"/>
    </location>
</feature>
<comment type="caution">
    <text evidence="7">The sequence shown here is derived from an EMBL/GenBank/DDBJ whole genome shotgun (WGS) entry which is preliminary data.</text>
</comment>
<feature type="region of interest" description="Disordered" evidence="5">
    <location>
        <begin position="1"/>
        <end position="33"/>
    </location>
</feature>
<comment type="subcellular location">
    <subcellularLocation>
        <location evidence="1">Mitochondrion</location>
    </subcellularLocation>
</comment>
<dbReference type="EMBL" id="AMKT01000015">
    <property type="protein sequence ID" value="OXG28347.1"/>
    <property type="molecule type" value="Genomic_DNA"/>
</dbReference>
<dbReference type="SMART" id="SM01155">
    <property type="entry name" value="DUF1713"/>
    <property type="match status" value="1"/>
</dbReference>
<evidence type="ECO:0000259" key="6">
    <source>
        <dbReference type="SMART" id="SM01155"/>
    </source>
</evidence>
<evidence type="ECO:0000313" key="8">
    <source>
        <dbReference type="Proteomes" id="UP000199727"/>
    </source>
</evidence>
<sequence length="338" mass="37473">MLVRRLYSSASSQHTPSALAHIPAPRPPTRGRIRPRLALPKAKKHATTTAASASLAKPLRSVDAAGKGRKPRYSSIYSQSETANANSHAHTHAQASSYPTVPEPPSSSIPRTPRLHFTHPVPALNHTNEFRPIYLYPEQFKLHHAFTHPAHPLPLHLGTKIYTSPTFASRPDGAGDDLFAEPVMKIPSSTVEGEGVNALTEHLRVVSSQPILLNNAEMEYQLFGTPEMEFSSISALLENKSASLKARNEQEWQEVLAMMERKSESLAVEKENVQAGGSKDADLNQVVGELASVLARLEMDEKNVNMDSVKRKRRKKISKHKHKKRRKATRALRKKLGK</sequence>
<dbReference type="Pfam" id="PF08213">
    <property type="entry name" value="COX24_C"/>
    <property type="match status" value="1"/>
</dbReference>
<keyword evidence="2" id="KW-0496">Mitochondrion</keyword>
<protein>
    <recommendedName>
        <fullName evidence="4">Small ribosomal subunit protein mS38</fullName>
    </recommendedName>
</protein>
<dbReference type="PANTHER" id="PTHR32035:SF3">
    <property type="entry name" value="SMALL RIBOSOMAL SUBUNIT PROTEIN MS38"/>
    <property type="match status" value="1"/>
</dbReference>
<name>A0A854QGZ0_CRYNE</name>
<gene>
    <name evidence="7" type="ORF">C361_00903</name>
</gene>
<evidence type="ECO:0000256" key="2">
    <source>
        <dbReference type="ARBA" id="ARBA00023128"/>
    </source>
</evidence>
<feature type="compositionally biased region" description="Low complexity" evidence="5">
    <location>
        <begin position="82"/>
        <end position="97"/>
    </location>
</feature>
<feature type="region of interest" description="Disordered" evidence="5">
    <location>
        <begin position="304"/>
        <end position="338"/>
    </location>
</feature>
<dbReference type="InterPro" id="IPR013177">
    <property type="entry name" value="Ribosomal_mS38_C"/>
</dbReference>